<dbReference type="Gene3D" id="6.10.250.2750">
    <property type="match status" value="1"/>
</dbReference>
<gene>
    <name evidence="1" type="ordered locus">Francci3_2201</name>
</gene>
<dbReference type="InterPro" id="IPR015813">
    <property type="entry name" value="Pyrv/PenolPyrv_kinase-like_dom"/>
</dbReference>
<accession>Q2JAX2</accession>
<dbReference type="EMBL" id="CP000249">
    <property type="protein sequence ID" value="ABD11570.1"/>
    <property type="molecule type" value="Genomic_DNA"/>
</dbReference>
<dbReference type="Gene3D" id="3.20.20.60">
    <property type="entry name" value="Phosphoenolpyruvate-binding domains"/>
    <property type="match status" value="1"/>
</dbReference>
<dbReference type="InterPro" id="IPR040442">
    <property type="entry name" value="Pyrv_kinase-like_dom_sf"/>
</dbReference>
<reference evidence="1 2" key="1">
    <citation type="journal article" date="2007" name="Genome Res.">
        <title>Genome characteristics of facultatively symbiotic Frankia sp. strains reflect host range and host plant biogeography.</title>
        <authorList>
            <person name="Normand P."/>
            <person name="Lapierre P."/>
            <person name="Tisa L.S."/>
            <person name="Gogarten J.P."/>
            <person name="Alloisio N."/>
            <person name="Bagnarol E."/>
            <person name="Bassi C.A."/>
            <person name="Berry A.M."/>
            <person name="Bickhart D.M."/>
            <person name="Choisne N."/>
            <person name="Couloux A."/>
            <person name="Cournoyer B."/>
            <person name="Cruveiller S."/>
            <person name="Daubin V."/>
            <person name="Demange N."/>
            <person name="Francino M.P."/>
            <person name="Goltsman E."/>
            <person name="Huang Y."/>
            <person name="Kopp O.R."/>
            <person name="Labarre L."/>
            <person name="Lapidus A."/>
            <person name="Lavire C."/>
            <person name="Marechal J."/>
            <person name="Martinez M."/>
            <person name="Mastronunzio J.E."/>
            <person name="Mullin B.C."/>
            <person name="Niemann J."/>
            <person name="Pujic P."/>
            <person name="Rawnsley T."/>
            <person name="Rouy Z."/>
            <person name="Schenowitz C."/>
            <person name="Sellstedt A."/>
            <person name="Tavares F."/>
            <person name="Tomkins J.P."/>
            <person name="Vallenet D."/>
            <person name="Valverde C."/>
            <person name="Wall L.G."/>
            <person name="Wang Y."/>
            <person name="Medigue C."/>
            <person name="Benson D.R."/>
        </authorList>
    </citation>
    <scope>NUCLEOTIDE SEQUENCE [LARGE SCALE GENOMIC DNA]</scope>
    <source>
        <strain evidence="2">DSM 45818 / CECT 9043 / CcI3</strain>
    </source>
</reference>
<sequence>MDDNTTAQHRKAVIFRELHEQASPFVMANAWDAGTARLLTQAGFVAIGTTSAGLAFSHGVADGANLIDRTLTFANVRAIAAATPLPVSADLESCFAQTPRDVEKTVLLAAEAGAVGGSIEDATGIPQAPILALDDAVARVGHAVAAARSLPFPFVITARAENFLYGHPDLEDTIRRLQAYAAAGADVLYAPGLLGPDSIREVCKRVQGPVNVLVGPPPFPSVTELGLLGVRRISFGSLLPRIALAAVLRAAREIHEEGTFSCAAEATPYAQANQMMSSEVR</sequence>
<dbReference type="PANTHER" id="PTHR42905">
    <property type="entry name" value="PHOSPHOENOLPYRUVATE CARBOXYLASE"/>
    <property type="match status" value="1"/>
</dbReference>
<dbReference type="KEGG" id="fra:Francci3_2201"/>
<dbReference type="SUPFAM" id="SSF51621">
    <property type="entry name" value="Phosphoenolpyruvate/pyruvate domain"/>
    <property type="match status" value="1"/>
</dbReference>
<dbReference type="HOGENOM" id="CLU_027389_2_1_11"/>
<dbReference type="eggNOG" id="COG2513">
    <property type="taxonomic scope" value="Bacteria"/>
</dbReference>
<dbReference type="AlphaFoldDB" id="Q2JAX2"/>
<evidence type="ECO:0000313" key="2">
    <source>
        <dbReference type="Proteomes" id="UP000001937"/>
    </source>
</evidence>
<dbReference type="STRING" id="106370.Francci3_2201"/>
<keyword evidence="2" id="KW-1185">Reference proteome</keyword>
<name>Q2JAX2_FRACC</name>
<dbReference type="GO" id="GO:0003824">
    <property type="term" value="F:catalytic activity"/>
    <property type="evidence" value="ECO:0007669"/>
    <property type="project" value="InterPro"/>
</dbReference>
<dbReference type="CDD" id="cd00377">
    <property type="entry name" value="ICL_PEPM"/>
    <property type="match status" value="1"/>
</dbReference>
<dbReference type="PhylomeDB" id="Q2JAX2"/>
<dbReference type="Pfam" id="PF13714">
    <property type="entry name" value="PEP_mutase"/>
    <property type="match status" value="1"/>
</dbReference>
<dbReference type="RefSeq" id="WP_011436617.1">
    <property type="nucleotide sequence ID" value="NC_007777.1"/>
</dbReference>
<protein>
    <submittedName>
        <fullName evidence="1">Carboxyvinyl-carboxyphosphonate phosphorylmutase, putative</fullName>
    </submittedName>
</protein>
<organism evidence="1 2">
    <name type="scientific">Frankia casuarinae (strain DSM 45818 / CECT 9043 / HFP020203 / CcI3)</name>
    <dbReference type="NCBI Taxonomy" id="106370"/>
    <lineage>
        <taxon>Bacteria</taxon>
        <taxon>Bacillati</taxon>
        <taxon>Actinomycetota</taxon>
        <taxon>Actinomycetes</taxon>
        <taxon>Frankiales</taxon>
        <taxon>Frankiaceae</taxon>
        <taxon>Frankia</taxon>
    </lineage>
</organism>
<dbReference type="OrthoDB" id="9780430at2"/>
<proteinExistence type="predicted"/>
<dbReference type="Proteomes" id="UP000001937">
    <property type="component" value="Chromosome"/>
</dbReference>
<dbReference type="InterPro" id="IPR039556">
    <property type="entry name" value="ICL/PEPM"/>
</dbReference>
<dbReference type="PANTHER" id="PTHR42905:SF16">
    <property type="entry name" value="CARBOXYPHOSPHONOENOLPYRUVATE PHOSPHONOMUTASE-LIKE PROTEIN (AFU_ORTHOLOGUE AFUA_5G07230)"/>
    <property type="match status" value="1"/>
</dbReference>
<evidence type="ECO:0000313" key="1">
    <source>
        <dbReference type="EMBL" id="ABD11570.1"/>
    </source>
</evidence>